<feature type="compositionally biased region" description="Low complexity" evidence="1">
    <location>
        <begin position="441"/>
        <end position="457"/>
    </location>
</feature>
<organism evidence="2 3">
    <name type="scientific">Paratrimastix pyriformis</name>
    <dbReference type="NCBI Taxonomy" id="342808"/>
    <lineage>
        <taxon>Eukaryota</taxon>
        <taxon>Metamonada</taxon>
        <taxon>Preaxostyla</taxon>
        <taxon>Paratrimastigidae</taxon>
        <taxon>Paratrimastix</taxon>
    </lineage>
</organism>
<evidence type="ECO:0000313" key="3">
    <source>
        <dbReference type="Proteomes" id="UP001141327"/>
    </source>
</evidence>
<keyword evidence="3" id="KW-1185">Reference proteome</keyword>
<reference evidence="2" key="1">
    <citation type="journal article" date="2022" name="bioRxiv">
        <title>Genomics of Preaxostyla Flagellates Illuminates Evolutionary Transitions and the Path Towards Mitochondrial Loss.</title>
        <authorList>
            <person name="Novak L.V.F."/>
            <person name="Treitli S.C."/>
            <person name="Pyrih J."/>
            <person name="Halakuc P."/>
            <person name="Pipaliya S.V."/>
            <person name="Vacek V."/>
            <person name="Brzon O."/>
            <person name="Soukal P."/>
            <person name="Eme L."/>
            <person name="Dacks J.B."/>
            <person name="Karnkowska A."/>
            <person name="Elias M."/>
            <person name="Hampl V."/>
        </authorList>
    </citation>
    <scope>NUCLEOTIDE SEQUENCE</scope>
    <source>
        <strain evidence="2">RCP-MX</strain>
    </source>
</reference>
<evidence type="ECO:0000256" key="1">
    <source>
        <dbReference type="SAM" id="MobiDB-lite"/>
    </source>
</evidence>
<name>A0ABQ8UEH4_9EUKA</name>
<feature type="region of interest" description="Disordered" evidence="1">
    <location>
        <begin position="437"/>
        <end position="457"/>
    </location>
</feature>
<dbReference type="Proteomes" id="UP001141327">
    <property type="component" value="Unassembled WGS sequence"/>
</dbReference>
<proteinExistence type="predicted"/>
<accession>A0ABQ8UEH4</accession>
<sequence>MQSVQPPPPCRCWAWHKDATPSDSQNGPDFETVYQSPASLDEIFQQRMESLVSSAKQGTEAFIFCCGSPRDLADIRPALLARISETLFRPEPDPFRVHACAFELYDSSQLNLFGSLQPVAPDADGGHPALAIFSRDSLARDPAPSQLWHFFPTHEALISAHIASPPTPGENPSHILHGFRIERAADPRVTVGAVVVGFLTVSPTFDCGSRFGRLRGLPDLTALLTEEQQTAAAPEGETASTTMPWHVWPLATILQEALSPRGAGAVGVLSIFGDVTPDRDRRTLEAFAGACAAHISHPVVPLGLESPVAFLERVRDLRELLRRRGVHASRLAEAQKAFEAECPAEGREAALGDFGPDGAFAKFRGALGRLRLAVERHGEAIADLLPALERHLGAMVLEPAQRAQIEAETKACAARLDELRALLAAWWPRVQAISTEIISSPPGTGPAAQGAAKPKKK</sequence>
<evidence type="ECO:0000313" key="2">
    <source>
        <dbReference type="EMBL" id="KAJ4456513.1"/>
    </source>
</evidence>
<protein>
    <submittedName>
        <fullName evidence="2">Uncharacterized protein</fullName>
    </submittedName>
</protein>
<gene>
    <name evidence="2" type="ORF">PAPYR_8252</name>
</gene>
<dbReference type="EMBL" id="JAPMOS010000068">
    <property type="protein sequence ID" value="KAJ4456513.1"/>
    <property type="molecule type" value="Genomic_DNA"/>
</dbReference>
<comment type="caution">
    <text evidence="2">The sequence shown here is derived from an EMBL/GenBank/DDBJ whole genome shotgun (WGS) entry which is preliminary data.</text>
</comment>